<dbReference type="GO" id="GO:0006281">
    <property type="term" value="P:DNA repair"/>
    <property type="evidence" value="ECO:0007669"/>
    <property type="project" value="InterPro"/>
</dbReference>
<comment type="similarity">
    <text evidence="1">Belongs to the DNA polymerase type-Y family.</text>
</comment>
<dbReference type="InterPro" id="IPR043502">
    <property type="entry name" value="DNA/RNA_pol_sf"/>
</dbReference>
<dbReference type="AlphaFoldDB" id="A0A432ZAZ6"/>
<accession>A0A432ZAZ6</accession>
<evidence type="ECO:0000313" key="4">
    <source>
        <dbReference type="EMBL" id="RUO75080.1"/>
    </source>
</evidence>
<dbReference type="Pfam" id="PF00817">
    <property type="entry name" value="IMS"/>
    <property type="match status" value="1"/>
</dbReference>
<dbReference type="PANTHER" id="PTHR35369">
    <property type="entry name" value="BLR3025 PROTEIN-RELATED"/>
    <property type="match status" value="1"/>
</dbReference>
<dbReference type="EMBL" id="PIQE01000001">
    <property type="protein sequence ID" value="RUO75080.1"/>
    <property type="molecule type" value="Genomic_DNA"/>
</dbReference>
<keyword evidence="2" id="KW-0227">DNA damage</keyword>
<evidence type="ECO:0000256" key="1">
    <source>
        <dbReference type="ARBA" id="ARBA00010945"/>
    </source>
</evidence>
<gene>
    <name evidence="4" type="ORF">CWI80_07065</name>
</gene>
<dbReference type="Proteomes" id="UP000287022">
    <property type="component" value="Unassembled WGS sequence"/>
</dbReference>
<dbReference type="InterPro" id="IPR043128">
    <property type="entry name" value="Rev_trsase/Diguanyl_cyclase"/>
</dbReference>
<sequence>MSQDKLWWYLLTPALLLDEQLALQQQEQRRQPQVLCENEGQRGRTVVQLNPAAIAAGIQRGMPEVLAQTLAPTLQSRDYDPSRETTVLQRLAQWLHQDIAQIALYPPNGLLFEVAGLRRLYGDYLELEQRLHQRLRRLGVRYVLTAGDSPLMARVFAQAGQSGVVASRSQRQQRLAQINIAQSLLPLVSQQRLQELGIATLGALLKLPEAELGARFGRAILAYLAELKGQLCPPQQWYQPPETFTERLDLLTEVSSWQQLLFPLRRLLQQLEAFLQSRQWSVTQLILCAYHRDKSQTQVTVAFALPLWRQRDMQQLVQLQLERHQLPSPALEIAVQAKTFSAREAQHQSWVAEPHTEKYAQHDLQALLGKLQSRLGEQAIRQAQAQADWRPEAAQLWQPQLSTEAAPADLVRPLWLLPEAQPITLDNWQLQWGPERIQTAWWDTEAVGRDYFIAVDAQQRQGWVFQSQQQWYLHGWFS</sequence>
<dbReference type="Gene3D" id="3.40.1170.60">
    <property type="match status" value="1"/>
</dbReference>
<reference evidence="5" key="1">
    <citation type="journal article" date="2018" name="Front. Microbiol.">
        <title>Genome-Based Analysis Reveals the Taxonomy and Diversity of the Family Idiomarinaceae.</title>
        <authorList>
            <person name="Liu Y."/>
            <person name="Lai Q."/>
            <person name="Shao Z."/>
        </authorList>
    </citation>
    <scope>NUCLEOTIDE SEQUENCE [LARGE SCALE GENOMIC DNA]</scope>
    <source>
        <strain evidence="5">c121</strain>
    </source>
</reference>
<comment type="caution">
    <text evidence="4">The sequence shown here is derived from an EMBL/GenBank/DDBJ whole genome shotgun (WGS) entry which is preliminary data.</text>
</comment>
<protein>
    <submittedName>
        <fullName evidence="4">DNA polymerase Y family protein</fullName>
    </submittedName>
</protein>
<dbReference type="InterPro" id="IPR050356">
    <property type="entry name" value="SulA_CellDiv_inhibitor"/>
</dbReference>
<keyword evidence="5" id="KW-1185">Reference proteome</keyword>
<dbReference type="RefSeq" id="WP_026861109.1">
    <property type="nucleotide sequence ID" value="NZ_PIQE01000001.1"/>
</dbReference>
<dbReference type="InterPro" id="IPR001126">
    <property type="entry name" value="UmuC"/>
</dbReference>
<evidence type="ECO:0000259" key="3">
    <source>
        <dbReference type="Pfam" id="PF00817"/>
    </source>
</evidence>
<evidence type="ECO:0000313" key="5">
    <source>
        <dbReference type="Proteomes" id="UP000287022"/>
    </source>
</evidence>
<name>A0A432ZAZ6_9GAMM</name>
<dbReference type="CDD" id="cd03468">
    <property type="entry name" value="PolY_like"/>
    <property type="match status" value="1"/>
</dbReference>
<evidence type="ECO:0000256" key="2">
    <source>
        <dbReference type="ARBA" id="ARBA00022763"/>
    </source>
</evidence>
<dbReference type="STRING" id="1122124.GCA_000423165_00003"/>
<dbReference type="SUPFAM" id="SSF56672">
    <property type="entry name" value="DNA/RNA polymerases"/>
    <property type="match status" value="1"/>
</dbReference>
<dbReference type="Gene3D" id="3.30.70.270">
    <property type="match status" value="1"/>
</dbReference>
<dbReference type="PANTHER" id="PTHR35369:SF2">
    <property type="entry name" value="BLR3025 PROTEIN"/>
    <property type="match status" value="1"/>
</dbReference>
<organism evidence="4 5">
    <name type="scientific">Pseudidiomarina sediminum</name>
    <dbReference type="NCBI Taxonomy" id="431675"/>
    <lineage>
        <taxon>Bacteria</taxon>
        <taxon>Pseudomonadati</taxon>
        <taxon>Pseudomonadota</taxon>
        <taxon>Gammaproteobacteria</taxon>
        <taxon>Alteromonadales</taxon>
        <taxon>Idiomarinaceae</taxon>
        <taxon>Pseudidiomarina</taxon>
    </lineage>
</organism>
<proteinExistence type="inferred from homology"/>
<feature type="domain" description="UmuC" evidence="3">
    <location>
        <begin position="27"/>
        <end position="156"/>
    </location>
</feature>